<feature type="compositionally biased region" description="Polar residues" evidence="14">
    <location>
        <begin position="510"/>
        <end position="527"/>
    </location>
</feature>
<accession>E0VBW9</accession>
<evidence type="ECO:0000313" key="17">
    <source>
        <dbReference type="EMBL" id="EEB10875.1"/>
    </source>
</evidence>
<organism>
    <name type="scientific">Pediculus humanus subsp. corporis</name>
    <name type="common">Body louse</name>
    <dbReference type="NCBI Taxonomy" id="121224"/>
    <lineage>
        <taxon>Eukaryota</taxon>
        <taxon>Metazoa</taxon>
        <taxon>Ecdysozoa</taxon>
        <taxon>Arthropoda</taxon>
        <taxon>Hexapoda</taxon>
        <taxon>Insecta</taxon>
        <taxon>Pterygota</taxon>
        <taxon>Neoptera</taxon>
        <taxon>Paraneoptera</taxon>
        <taxon>Psocodea</taxon>
        <taxon>Troctomorpha</taxon>
        <taxon>Phthiraptera</taxon>
        <taxon>Anoplura</taxon>
        <taxon>Pediculidae</taxon>
        <taxon>Pediculus</taxon>
    </lineage>
</organism>
<dbReference type="FunFam" id="3.40.720.10:FF:000050">
    <property type="entry name" value="Extracellular sulfatase SULF-1"/>
    <property type="match status" value="1"/>
</dbReference>
<name>E0VBW9_PEDHC</name>
<dbReference type="FunCoup" id="E0VBW9">
    <property type="interactions" value="105"/>
</dbReference>
<reference evidence="17" key="1">
    <citation type="submission" date="2007-04" db="EMBL/GenBank/DDBJ databases">
        <title>Annotation of Pediculus humanus corporis strain USDA.</title>
        <authorList>
            <person name="Kirkness E."/>
            <person name="Hannick L."/>
            <person name="Hass B."/>
            <person name="Bruggner R."/>
            <person name="Lawson D."/>
            <person name="Bidwell S."/>
            <person name="Joardar V."/>
            <person name="Caler E."/>
            <person name="Walenz B."/>
            <person name="Inman J."/>
            <person name="Schobel S."/>
            <person name="Galinsky K."/>
            <person name="Amedeo P."/>
            <person name="Strausberg R."/>
        </authorList>
    </citation>
    <scope>NUCLEOTIDE SEQUENCE</scope>
    <source>
        <strain evidence="17">USDA</strain>
    </source>
</reference>
<dbReference type="CDD" id="cd16147">
    <property type="entry name" value="G6S"/>
    <property type="match status" value="1"/>
</dbReference>
<feature type="coiled-coil region" evidence="13">
    <location>
        <begin position="716"/>
        <end position="750"/>
    </location>
</feature>
<dbReference type="EMBL" id="DS235044">
    <property type="protein sequence ID" value="EEB10875.1"/>
    <property type="molecule type" value="Genomic_DNA"/>
</dbReference>
<sequence length="1037" mass="119981">MDKTTFKALEKDEIINLSNTKTLLNNSEQGVKRIINNHESQRHSSNVENNEHYLGSSRQRKIKKHGINSFINFPTLRERKPNIILILTDDQDVELGSLNFMPKTLKLLRDGGAEFRHAYVTTPMCCPSRSSLLTGMYVHNHNVFTNNENCSSINWQQTHETRTFATYLSNAGYRTGYFGKYLNKYNGSYIPPGWREWGGLIMNSRYYNYSINLNGKKIKHGFDYSKDYYPDLIANDSIAFLRQSKQYFSRKPVMLVVSFPAPHGPEDSAPQYSKMFFNVTTHHTPSYDFAPNLDKQWILRVTNKMQDIHKQFTDTLMTKRLQTLQSVDSAVERIYQELKNIGELENTYILYTSDHGYHLGQFGLVKGKSFPFEFDIRVPFLVRGPGVEAGSIVDDIVLNIDLAPTFLDLAGVEPPPEMDGRSITRLFNYKTNKRRKIKWPDTFLIESSGRREIPDPFGLKKSKNQLSKKMYIESDSQEDISKDFSKIDKESLESTAEETSEEENFSFSSKLHNNSKGSTIVSTTSTDSQKDNKIPKMTLTNDQLLPKFDRLALECQNSKFQNPCQMGQKWYCVIEDGRWRKFKCKFQKKCACFTSNGFGIKQMQNNKFENQREATIVKRSIDIIDSWDQIINNDFSWPVLHRLVNRSNKVMKKKRSIQKEHISDILDDLELELYEAEETKHSINATYIFGQEQNVSKCLVTSQGKVNCSSLLYKDFNIWKKSRDEIEAKIKNLKTELETLKEIRKHLRKKRPEYNSTTVQPFTLDTTSTDESHNNNNNNNNFVTEVTSESYKFVETILNTTTTSSTKDFKEIVATTPKNDDENISTSSTTLSSKKPSNEVVTINNENNDNNSKKKINTGDSAVNRVKDICICPPDNHQLQSKKNSGNDLEKQNKRKLKEERLRKKQRKLRKKARLEKECLSERMNCFIHDNDHWKTPPFWTEGSFCFCMNANNNTYSCLRTINSTHNFLYCEFTTGFKSFYNLRIDPFEQTNRISTLSTDESRFLTDQLAEMKACKGSRECASGNIRENVYPHPNVA</sequence>
<keyword evidence="8 17" id="KW-0378">Hydrolase</keyword>
<dbReference type="Pfam" id="PF12548">
    <property type="entry name" value="DUF3740"/>
    <property type="match status" value="1"/>
</dbReference>
<evidence type="ECO:0000256" key="12">
    <source>
        <dbReference type="ARBA" id="ARBA00023180"/>
    </source>
</evidence>
<dbReference type="CTD" id="8231324"/>
<dbReference type="PANTHER" id="PTHR43108">
    <property type="entry name" value="N-ACETYLGLUCOSAMINE-6-SULFATASE FAMILY MEMBER"/>
    <property type="match status" value="1"/>
</dbReference>
<evidence type="ECO:0000256" key="2">
    <source>
        <dbReference type="ARBA" id="ARBA00004240"/>
    </source>
</evidence>
<feature type="region of interest" description="Disordered" evidence="14">
    <location>
        <begin position="38"/>
        <end position="58"/>
    </location>
</feature>
<evidence type="ECO:0000256" key="9">
    <source>
        <dbReference type="ARBA" id="ARBA00022824"/>
    </source>
</evidence>
<feature type="region of interest" description="Disordered" evidence="14">
    <location>
        <begin position="877"/>
        <end position="908"/>
    </location>
</feature>
<evidence type="ECO:0000256" key="8">
    <source>
        <dbReference type="ARBA" id="ARBA00022801"/>
    </source>
</evidence>
<gene>
    <name evidence="18" type="primary">8231324</name>
    <name evidence="17" type="ORF">Phum_PHUM074950</name>
</gene>
<comment type="similarity">
    <text evidence="5">Belongs to the sulfatase family.</text>
</comment>
<evidence type="ECO:0000259" key="15">
    <source>
        <dbReference type="Pfam" id="PF00884"/>
    </source>
</evidence>
<dbReference type="STRING" id="121224.E0VBW9"/>
<feature type="coiled-coil region" evidence="13">
    <location>
        <begin position="659"/>
        <end position="686"/>
    </location>
</feature>
<feature type="region of interest" description="Disordered" evidence="14">
    <location>
        <begin position="818"/>
        <end position="858"/>
    </location>
</feature>
<dbReference type="InterPro" id="IPR017850">
    <property type="entry name" value="Alkaline_phosphatase_core_sf"/>
</dbReference>
<dbReference type="InterPro" id="IPR024607">
    <property type="entry name" value="Sulfatase_CS"/>
</dbReference>
<dbReference type="eggNOG" id="KOG3731">
    <property type="taxonomic scope" value="Eukaryota"/>
</dbReference>
<protein>
    <submittedName>
        <fullName evidence="17 18">Sulfatase-1, sulf-1, putative</fullName>
        <ecNumber evidence="17">3.1.6.14</ecNumber>
    </submittedName>
</protein>
<keyword evidence="6" id="KW-0479">Metal-binding</keyword>
<dbReference type="OMA" id="VETPPQM"/>
<reference evidence="17" key="2">
    <citation type="submission" date="2007-04" db="EMBL/GenBank/DDBJ databases">
        <title>The genome of the human body louse.</title>
        <authorList>
            <consortium name="The Human Body Louse Genome Consortium"/>
            <person name="Kirkness E."/>
            <person name="Walenz B."/>
            <person name="Hass B."/>
            <person name="Bruggner R."/>
            <person name="Strausberg R."/>
        </authorList>
    </citation>
    <scope>NUCLEOTIDE SEQUENCE</scope>
    <source>
        <strain evidence="17">USDA</strain>
    </source>
</reference>
<dbReference type="GO" id="GO:0009986">
    <property type="term" value="C:cell surface"/>
    <property type="evidence" value="ECO:0007669"/>
    <property type="project" value="UniProtKB-SubCell"/>
</dbReference>
<dbReference type="InParanoid" id="E0VBW9"/>
<proteinExistence type="inferred from homology"/>
<evidence type="ECO:0000256" key="3">
    <source>
        <dbReference type="ARBA" id="ARBA00004241"/>
    </source>
</evidence>
<dbReference type="InterPro" id="IPR000917">
    <property type="entry name" value="Sulfatase_N"/>
</dbReference>
<dbReference type="GeneID" id="8231324"/>
<dbReference type="EnsemblMetazoa" id="PHUM074950-RA">
    <property type="protein sequence ID" value="PHUM074950-PA"/>
    <property type="gene ID" value="PHUM074950"/>
</dbReference>
<feature type="region of interest" description="Disordered" evidence="14">
    <location>
        <begin position="760"/>
        <end position="782"/>
    </location>
</feature>
<feature type="region of interest" description="Disordered" evidence="14">
    <location>
        <begin position="491"/>
        <end position="535"/>
    </location>
</feature>
<dbReference type="KEGG" id="phu:Phum_PHUM074950"/>
<feature type="compositionally biased region" description="Polar residues" evidence="14">
    <location>
        <begin position="877"/>
        <end position="887"/>
    </location>
</feature>
<dbReference type="Gene3D" id="3.40.720.10">
    <property type="entry name" value="Alkaline Phosphatase, subunit A"/>
    <property type="match status" value="1"/>
</dbReference>
<dbReference type="InterPro" id="IPR024609">
    <property type="entry name" value="Extracellular_sulfatase_C"/>
</dbReference>
<feature type="compositionally biased region" description="Low complexity" evidence="14">
    <location>
        <begin position="825"/>
        <end position="850"/>
    </location>
</feature>
<keyword evidence="10" id="KW-0106">Calcium</keyword>
<dbReference type="GO" id="GO:0005539">
    <property type="term" value="F:glycosaminoglycan binding"/>
    <property type="evidence" value="ECO:0007669"/>
    <property type="project" value="TreeGrafter"/>
</dbReference>
<evidence type="ECO:0000256" key="4">
    <source>
        <dbReference type="ARBA" id="ARBA00004348"/>
    </source>
</evidence>
<comment type="cofactor">
    <cofactor evidence="1">
        <name>Ca(2+)</name>
        <dbReference type="ChEBI" id="CHEBI:29108"/>
    </cofactor>
</comment>
<comment type="subcellular location">
    <subcellularLocation>
        <location evidence="3">Cell surface</location>
    </subcellularLocation>
    <subcellularLocation>
        <location evidence="2">Endoplasmic reticulum</location>
    </subcellularLocation>
    <subcellularLocation>
        <location evidence="4">Golgi apparatus</location>
        <location evidence="4">Golgi stack</location>
    </subcellularLocation>
</comment>
<dbReference type="PROSITE" id="PS00523">
    <property type="entry name" value="SULFATASE_1"/>
    <property type="match status" value="1"/>
</dbReference>
<evidence type="ECO:0000259" key="16">
    <source>
        <dbReference type="Pfam" id="PF12548"/>
    </source>
</evidence>
<evidence type="ECO:0000256" key="6">
    <source>
        <dbReference type="ARBA" id="ARBA00022723"/>
    </source>
</evidence>
<feature type="domain" description="Extracellular sulfatase C-terminal" evidence="16">
    <location>
        <begin position="674"/>
        <end position="753"/>
    </location>
</feature>
<dbReference type="HOGENOM" id="CLU_006332_2_1_1"/>
<dbReference type="OrthoDB" id="96314at2759"/>
<dbReference type="Proteomes" id="UP000009046">
    <property type="component" value="Unassembled WGS sequence"/>
</dbReference>
<dbReference type="GO" id="GO:0005783">
    <property type="term" value="C:endoplasmic reticulum"/>
    <property type="evidence" value="ECO:0007669"/>
    <property type="project" value="UniProtKB-SubCell"/>
</dbReference>
<keyword evidence="13" id="KW-0175">Coiled coil</keyword>
<keyword evidence="11" id="KW-0333">Golgi apparatus</keyword>
<dbReference type="EC" id="3.1.6.14" evidence="17"/>
<evidence type="ECO:0000256" key="1">
    <source>
        <dbReference type="ARBA" id="ARBA00001913"/>
    </source>
</evidence>
<dbReference type="GO" id="GO:0005795">
    <property type="term" value="C:Golgi stack"/>
    <property type="evidence" value="ECO:0007669"/>
    <property type="project" value="UniProtKB-SubCell"/>
</dbReference>
<dbReference type="SUPFAM" id="SSF53649">
    <property type="entry name" value="Alkaline phosphatase-like"/>
    <property type="match status" value="1"/>
</dbReference>
<dbReference type="EMBL" id="AAZO01000901">
    <property type="status" value="NOT_ANNOTATED_CDS"/>
    <property type="molecule type" value="Genomic_DNA"/>
</dbReference>
<keyword evidence="9" id="KW-0256">Endoplasmic reticulum</keyword>
<reference evidence="18" key="3">
    <citation type="submission" date="2021-02" db="UniProtKB">
        <authorList>
            <consortium name="EnsemblMetazoa"/>
        </authorList>
    </citation>
    <scope>IDENTIFICATION</scope>
    <source>
        <strain evidence="18">USDA</strain>
    </source>
</reference>
<feature type="compositionally biased region" description="Polar residues" evidence="14">
    <location>
        <begin position="760"/>
        <end position="769"/>
    </location>
</feature>
<evidence type="ECO:0000256" key="7">
    <source>
        <dbReference type="ARBA" id="ARBA00022729"/>
    </source>
</evidence>
<evidence type="ECO:0000313" key="18">
    <source>
        <dbReference type="EnsemblMetazoa" id="PHUM074950-PA"/>
    </source>
</evidence>
<evidence type="ECO:0000256" key="11">
    <source>
        <dbReference type="ARBA" id="ARBA00023034"/>
    </source>
</evidence>
<dbReference type="Pfam" id="PF00884">
    <property type="entry name" value="Sulfatase"/>
    <property type="match status" value="1"/>
</dbReference>
<dbReference type="VEuPathDB" id="VectorBase:PHUM074950"/>
<evidence type="ECO:0000256" key="14">
    <source>
        <dbReference type="SAM" id="MobiDB-lite"/>
    </source>
</evidence>
<keyword evidence="12" id="KW-0325">Glycoprotein</keyword>
<dbReference type="AlphaFoldDB" id="E0VBW9"/>
<evidence type="ECO:0000256" key="13">
    <source>
        <dbReference type="SAM" id="Coils"/>
    </source>
</evidence>
<dbReference type="GO" id="GO:0046872">
    <property type="term" value="F:metal ion binding"/>
    <property type="evidence" value="ECO:0007669"/>
    <property type="project" value="UniProtKB-KW"/>
</dbReference>
<feature type="compositionally biased region" description="Basic and acidic residues" evidence="14">
    <location>
        <begin position="888"/>
        <end position="902"/>
    </location>
</feature>
<evidence type="ECO:0000256" key="5">
    <source>
        <dbReference type="ARBA" id="ARBA00008779"/>
    </source>
</evidence>
<feature type="domain" description="Sulfatase N-terminal" evidence="15">
    <location>
        <begin position="81"/>
        <end position="412"/>
    </location>
</feature>
<evidence type="ECO:0000313" key="19">
    <source>
        <dbReference type="Proteomes" id="UP000009046"/>
    </source>
</evidence>
<keyword evidence="19" id="KW-1185">Reference proteome</keyword>
<dbReference type="GO" id="GO:0008449">
    <property type="term" value="F:N-acetylglucosamine-6-sulfatase activity"/>
    <property type="evidence" value="ECO:0007669"/>
    <property type="project" value="UniProtKB-EC"/>
</dbReference>
<feature type="compositionally biased region" description="Acidic residues" evidence="14">
    <location>
        <begin position="495"/>
        <end position="504"/>
    </location>
</feature>
<evidence type="ECO:0000256" key="10">
    <source>
        <dbReference type="ARBA" id="ARBA00022837"/>
    </source>
</evidence>
<dbReference type="PANTHER" id="PTHR43108:SF16">
    <property type="entry name" value="EXTRACELLULAR SULFATASE SULF-1 HOMOLOG"/>
    <property type="match status" value="1"/>
</dbReference>
<keyword evidence="7" id="KW-0732">Signal</keyword>
<dbReference type="RefSeq" id="XP_002423613.1">
    <property type="nucleotide sequence ID" value="XM_002423568.1"/>
</dbReference>